<keyword evidence="7 8" id="KW-0472">Membrane</keyword>
<dbReference type="AlphaFoldDB" id="A0A2Z6I740"/>
<dbReference type="Pfam" id="PF00528">
    <property type="entry name" value="BPD_transp_1"/>
    <property type="match status" value="1"/>
</dbReference>
<keyword evidence="11" id="KW-1185">Reference proteome</keyword>
<dbReference type="PANTHER" id="PTHR30614">
    <property type="entry name" value="MEMBRANE COMPONENT OF AMINO ACID ABC TRANSPORTER"/>
    <property type="match status" value="1"/>
</dbReference>
<evidence type="ECO:0000313" key="10">
    <source>
        <dbReference type="EMBL" id="BBF22193.1"/>
    </source>
</evidence>
<feature type="transmembrane region" description="Helical" evidence="8">
    <location>
        <begin position="21"/>
        <end position="50"/>
    </location>
</feature>
<evidence type="ECO:0000259" key="9">
    <source>
        <dbReference type="PROSITE" id="PS50928"/>
    </source>
</evidence>
<keyword evidence="6 8" id="KW-1133">Transmembrane helix</keyword>
<dbReference type="EMBL" id="AP018786">
    <property type="protein sequence ID" value="BBF22193.1"/>
    <property type="molecule type" value="Genomic_DNA"/>
</dbReference>
<evidence type="ECO:0000256" key="6">
    <source>
        <dbReference type="ARBA" id="ARBA00022989"/>
    </source>
</evidence>
<dbReference type="Proteomes" id="UP000271003">
    <property type="component" value="Chromosome"/>
</dbReference>
<evidence type="ECO:0000256" key="5">
    <source>
        <dbReference type="ARBA" id="ARBA00022692"/>
    </source>
</evidence>
<dbReference type="CDD" id="cd06261">
    <property type="entry name" value="TM_PBP2"/>
    <property type="match status" value="1"/>
</dbReference>
<reference evidence="10 11" key="1">
    <citation type="journal article" date="2018" name="Int. J. Syst. Evol. Microbiol.">
        <title>Mesosutterella multiformis gen. nov., sp. nov., a member of the family Sutterellaceae and Sutterella megalosphaeroides sp. nov., isolated from human faeces.</title>
        <authorList>
            <person name="Sakamoto M."/>
            <person name="Ikeyama N."/>
            <person name="Kunihiro T."/>
            <person name="Iino T."/>
            <person name="Yuki M."/>
            <person name="Ohkuma M."/>
        </authorList>
    </citation>
    <scope>NUCLEOTIDE SEQUENCE [LARGE SCALE GENOMIC DNA]</scope>
    <source>
        <strain evidence="10 11">6FBBBH3</strain>
    </source>
</reference>
<proteinExistence type="inferred from homology"/>
<evidence type="ECO:0000256" key="8">
    <source>
        <dbReference type="RuleBase" id="RU363032"/>
    </source>
</evidence>
<feature type="transmembrane region" description="Helical" evidence="8">
    <location>
        <begin position="71"/>
        <end position="88"/>
    </location>
</feature>
<keyword evidence="5 8" id="KW-0812">Transmembrane</keyword>
<keyword evidence="4" id="KW-1003">Cell membrane</keyword>
<dbReference type="InterPro" id="IPR043429">
    <property type="entry name" value="ArtM/GltK/GlnP/TcyL/YhdX-like"/>
</dbReference>
<dbReference type="NCBIfam" id="TIGR01726">
    <property type="entry name" value="HEQRo_perm_3TM"/>
    <property type="match status" value="1"/>
</dbReference>
<dbReference type="InterPro" id="IPR035906">
    <property type="entry name" value="MetI-like_sf"/>
</dbReference>
<keyword evidence="3 8" id="KW-0813">Transport</keyword>
<feature type="transmembrane region" description="Helical" evidence="8">
    <location>
        <begin position="204"/>
        <end position="224"/>
    </location>
</feature>
<protein>
    <submittedName>
        <fullName evidence="10">Glutamate ABC transporter permease</fullName>
    </submittedName>
</protein>
<evidence type="ECO:0000256" key="1">
    <source>
        <dbReference type="ARBA" id="ARBA00004429"/>
    </source>
</evidence>
<organism evidence="10 11">
    <name type="scientific">Sutterella megalosphaeroides</name>
    <dbReference type="NCBI Taxonomy" id="2494234"/>
    <lineage>
        <taxon>Bacteria</taxon>
        <taxon>Pseudomonadati</taxon>
        <taxon>Pseudomonadota</taxon>
        <taxon>Betaproteobacteria</taxon>
        <taxon>Burkholderiales</taxon>
        <taxon>Sutterellaceae</taxon>
        <taxon>Sutterella</taxon>
    </lineage>
</organism>
<dbReference type="PANTHER" id="PTHR30614:SF42">
    <property type="entry name" value="GLUTAMATE_ASPARTATE IMPORT PERMEASE PROTEIN GLTJ"/>
    <property type="match status" value="1"/>
</dbReference>
<dbReference type="PROSITE" id="PS50928">
    <property type="entry name" value="ABC_TM1"/>
    <property type="match status" value="1"/>
</dbReference>
<gene>
    <name evidence="10" type="primary">gltJ</name>
    <name evidence="10" type="ORF">SUTMEG_00840</name>
</gene>
<evidence type="ECO:0000313" key="11">
    <source>
        <dbReference type="Proteomes" id="UP000271003"/>
    </source>
</evidence>
<dbReference type="GO" id="GO:0006865">
    <property type="term" value="P:amino acid transport"/>
    <property type="evidence" value="ECO:0007669"/>
    <property type="project" value="TreeGrafter"/>
</dbReference>
<dbReference type="Gene3D" id="1.10.3720.10">
    <property type="entry name" value="MetI-like"/>
    <property type="match status" value="1"/>
</dbReference>
<accession>A0A2Z6I740</accession>
<dbReference type="SUPFAM" id="SSF161098">
    <property type="entry name" value="MetI-like"/>
    <property type="match status" value="1"/>
</dbReference>
<evidence type="ECO:0000256" key="4">
    <source>
        <dbReference type="ARBA" id="ARBA00022475"/>
    </source>
</evidence>
<feature type="domain" description="ABC transmembrane type-1" evidence="9">
    <location>
        <begin position="29"/>
        <end position="228"/>
    </location>
</feature>
<dbReference type="GO" id="GO:0043190">
    <property type="term" value="C:ATP-binding cassette (ABC) transporter complex"/>
    <property type="evidence" value="ECO:0007669"/>
    <property type="project" value="InterPro"/>
</dbReference>
<comment type="subcellular location">
    <subcellularLocation>
        <location evidence="1">Cell inner membrane</location>
        <topology evidence="1">Multi-pass membrane protein</topology>
    </subcellularLocation>
    <subcellularLocation>
        <location evidence="8">Cell membrane</location>
        <topology evidence="8">Multi-pass membrane protein</topology>
    </subcellularLocation>
</comment>
<dbReference type="GO" id="GO:0022857">
    <property type="term" value="F:transmembrane transporter activity"/>
    <property type="evidence" value="ECO:0007669"/>
    <property type="project" value="InterPro"/>
</dbReference>
<dbReference type="OrthoDB" id="6534575at2"/>
<evidence type="ECO:0000256" key="3">
    <source>
        <dbReference type="ARBA" id="ARBA00022448"/>
    </source>
</evidence>
<comment type="similarity">
    <text evidence="2">Belongs to the binding-protein-dependent transport system permease family. HisMQ subfamily.</text>
</comment>
<dbReference type="InterPro" id="IPR010065">
    <property type="entry name" value="AA_ABC_transptr_permease_3TM"/>
</dbReference>
<name>A0A2Z6I740_9BURK</name>
<evidence type="ECO:0000256" key="2">
    <source>
        <dbReference type="ARBA" id="ARBA00010072"/>
    </source>
</evidence>
<dbReference type="KEGG" id="sutt:SUTMEG_00840"/>
<sequence>MAINIGFETLFETSLLSDDPWWLYILDGAGWTIGLHVAAFSLALVVGVVVGTLRTSPNRAVRGLCEAWIELFRNIPLLVQIFIWYFVVPEFLPWYKDWMINSDPVLSQFLSAFLCLGLFTSSRVAEQVRAGICSIPPGLPNAARALGLTRVQAYRYVILPMALRLVLPPLTSEAMNLVKNTAIVITIGLSDITMRANEMGENTFQFFAAYCWATFLYIVIALAVNRIMAFLERRTAVPGFIAARN</sequence>
<dbReference type="RefSeq" id="WP_120175857.1">
    <property type="nucleotide sequence ID" value="NZ_AP018786.1"/>
</dbReference>
<dbReference type="InterPro" id="IPR000515">
    <property type="entry name" value="MetI-like"/>
</dbReference>
<evidence type="ECO:0000256" key="7">
    <source>
        <dbReference type="ARBA" id="ARBA00023136"/>
    </source>
</evidence>